<dbReference type="Proteomes" id="UP000693946">
    <property type="component" value="Linkage Group LG5"/>
</dbReference>
<sequence length="71" mass="8051">MHSAHILYNISRYSLPAGGPGLLRKWPNPPTVGRFLCCCCCCCCCTLGLVPIQMWVRDRSYRCDKLQVVFV</sequence>
<keyword evidence="1" id="KW-1133">Transmembrane helix</keyword>
<dbReference type="AlphaFoldDB" id="A0AAV6QHY3"/>
<dbReference type="EMBL" id="JAGKHQ010000017">
    <property type="protein sequence ID" value="KAG7489669.1"/>
    <property type="molecule type" value="Genomic_DNA"/>
</dbReference>
<comment type="caution">
    <text evidence="2">The sequence shown here is derived from an EMBL/GenBank/DDBJ whole genome shotgun (WGS) entry which is preliminary data.</text>
</comment>
<evidence type="ECO:0000313" key="2">
    <source>
        <dbReference type="EMBL" id="KAG7489669.1"/>
    </source>
</evidence>
<accession>A0AAV6QHY3</accession>
<evidence type="ECO:0000313" key="3">
    <source>
        <dbReference type="Proteomes" id="UP000693946"/>
    </source>
</evidence>
<organism evidence="2 3">
    <name type="scientific">Solea senegalensis</name>
    <name type="common">Senegalese sole</name>
    <dbReference type="NCBI Taxonomy" id="28829"/>
    <lineage>
        <taxon>Eukaryota</taxon>
        <taxon>Metazoa</taxon>
        <taxon>Chordata</taxon>
        <taxon>Craniata</taxon>
        <taxon>Vertebrata</taxon>
        <taxon>Euteleostomi</taxon>
        <taxon>Actinopterygii</taxon>
        <taxon>Neopterygii</taxon>
        <taxon>Teleostei</taxon>
        <taxon>Neoteleostei</taxon>
        <taxon>Acanthomorphata</taxon>
        <taxon>Carangaria</taxon>
        <taxon>Pleuronectiformes</taxon>
        <taxon>Pleuronectoidei</taxon>
        <taxon>Soleidae</taxon>
        <taxon>Solea</taxon>
    </lineage>
</organism>
<evidence type="ECO:0000256" key="1">
    <source>
        <dbReference type="SAM" id="Phobius"/>
    </source>
</evidence>
<keyword evidence="1" id="KW-0812">Transmembrane</keyword>
<proteinExistence type="predicted"/>
<gene>
    <name evidence="2" type="ORF">JOB18_017856</name>
</gene>
<keyword evidence="1" id="KW-0472">Membrane</keyword>
<protein>
    <submittedName>
        <fullName evidence="2">Uncharacterized protein</fullName>
    </submittedName>
</protein>
<keyword evidence="3" id="KW-1185">Reference proteome</keyword>
<reference evidence="2 3" key="1">
    <citation type="journal article" date="2021" name="Sci. Rep.">
        <title>Chromosome anchoring in Senegalese sole (Solea senegalensis) reveals sex-associated markers and genome rearrangements in flatfish.</title>
        <authorList>
            <person name="Guerrero-Cozar I."/>
            <person name="Gomez-Garrido J."/>
            <person name="Berbel C."/>
            <person name="Martinez-Blanch J.F."/>
            <person name="Alioto T."/>
            <person name="Claros M.G."/>
            <person name="Gagnaire P.A."/>
            <person name="Manchado M."/>
        </authorList>
    </citation>
    <scope>NUCLEOTIDE SEQUENCE [LARGE SCALE GENOMIC DNA]</scope>
    <source>
        <strain evidence="2">Sse05_10M</strain>
    </source>
</reference>
<name>A0AAV6QHY3_SOLSE</name>
<feature type="transmembrane region" description="Helical" evidence="1">
    <location>
        <begin position="32"/>
        <end position="52"/>
    </location>
</feature>